<sequence length="80" mass="8888">MSAPPCRRIFILSAAHLRVMFGGNEKSNESYISSATLYHNVNGDEQTLLDKFFPTQLIPLAFADAGEIGRIFPFLLRANS</sequence>
<protein>
    <submittedName>
        <fullName evidence="1">Uncharacterized protein</fullName>
    </submittedName>
</protein>
<reference evidence="1 2" key="1">
    <citation type="submission" date="2019-07" db="EMBL/GenBank/DDBJ databases">
        <title>Active sludge and wastewater microbial communities from Klosterneuburg, Austria.</title>
        <authorList>
            <person name="Wagner M."/>
        </authorList>
    </citation>
    <scope>NUCLEOTIDE SEQUENCE [LARGE SCALE GENOMIC DNA]</scope>
    <source>
        <strain evidence="1 2">Nm2</strain>
    </source>
</reference>
<organism evidence="1 2">
    <name type="scientific">Nitrosomonas communis</name>
    <dbReference type="NCBI Taxonomy" id="44574"/>
    <lineage>
        <taxon>Bacteria</taxon>
        <taxon>Pseudomonadati</taxon>
        <taxon>Pseudomonadota</taxon>
        <taxon>Betaproteobacteria</taxon>
        <taxon>Nitrosomonadales</taxon>
        <taxon>Nitrosomonadaceae</taxon>
        <taxon>Nitrosomonas</taxon>
    </lineage>
</organism>
<comment type="caution">
    <text evidence="1">The sequence shown here is derived from an EMBL/GenBank/DDBJ whole genome shotgun (WGS) entry which is preliminary data.</text>
</comment>
<accession>A0A5D3YF60</accession>
<dbReference type="EMBL" id="VNHT01000021">
    <property type="protein sequence ID" value="TYP88258.1"/>
    <property type="molecule type" value="Genomic_DNA"/>
</dbReference>
<proteinExistence type="predicted"/>
<name>A0A5D3YF60_9PROT</name>
<dbReference type="AlphaFoldDB" id="A0A5D3YF60"/>
<dbReference type="Proteomes" id="UP000324176">
    <property type="component" value="Unassembled WGS sequence"/>
</dbReference>
<gene>
    <name evidence="1" type="ORF">BCL69_102143</name>
</gene>
<evidence type="ECO:0000313" key="2">
    <source>
        <dbReference type="Proteomes" id="UP000324176"/>
    </source>
</evidence>
<evidence type="ECO:0000313" key="1">
    <source>
        <dbReference type="EMBL" id="TYP88258.1"/>
    </source>
</evidence>